<dbReference type="Proteomes" id="UP001186944">
    <property type="component" value="Unassembled WGS sequence"/>
</dbReference>
<proteinExistence type="predicted"/>
<protein>
    <submittedName>
        <fullName evidence="2">Uncharacterized protein</fullName>
    </submittedName>
</protein>
<evidence type="ECO:0000313" key="2">
    <source>
        <dbReference type="EMBL" id="KAK3089399.1"/>
    </source>
</evidence>
<dbReference type="EMBL" id="VSWD01000010">
    <property type="protein sequence ID" value="KAK3089399.1"/>
    <property type="molecule type" value="Genomic_DNA"/>
</dbReference>
<reference evidence="2" key="1">
    <citation type="submission" date="2019-08" db="EMBL/GenBank/DDBJ databases">
        <title>The improved chromosome-level genome for the pearl oyster Pinctada fucata martensii using PacBio sequencing and Hi-C.</title>
        <authorList>
            <person name="Zheng Z."/>
        </authorList>
    </citation>
    <scope>NUCLEOTIDE SEQUENCE</scope>
    <source>
        <strain evidence="2">ZZ-2019</strain>
        <tissue evidence="2">Adductor muscle</tissue>
    </source>
</reference>
<accession>A0AA88XPN1</accession>
<feature type="region of interest" description="Disordered" evidence="1">
    <location>
        <begin position="1"/>
        <end position="38"/>
    </location>
</feature>
<comment type="caution">
    <text evidence="2">The sequence shown here is derived from an EMBL/GenBank/DDBJ whole genome shotgun (WGS) entry which is preliminary data.</text>
</comment>
<dbReference type="InterPro" id="IPR004244">
    <property type="entry name" value="Transposase_22"/>
</dbReference>
<organism evidence="2 3">
    <name type="scientific">Pinctada imbricata</name>
    <name type="common">Atlantic pearl-oyster</name>
    <name type="synonym">Pinctada martensii</name>
    <dbReference type="NCBI Taxonomy" id="66713"/>
    <lineage>
        <taxon>Eukaryota</taxon>
        <taxon>Metazoa</taxon>
        <taxon>Spiralia</taxon>
        <taxon>Lophotrochozoa</taxon>
        <taxon>Mollusca</taxon>
        <taxon>Bivalvia</taxon>
        <taxon>Autobranchia</taxon>
        <taxon>Pteriomorphia</taxon>
        <taxon>Pterioida</taxon>
        <taxon>Pterioidea</taxon>
        <taxon>Pteriidae</taxon>
        <taxon>Pinctada</taxon>
    </lineage>
</organism>
<evidence type="ECO:0000313" key="3">
    <source>
        <dbReference type="Proteomes" id="UP001186944"/>
    </source>
</evidence>
<name>A0AA88XPN1_PINIB</name>
<dbReference type="Gene3D" id="3.30.70.1820">
    <property type="entry name" value="L1 transposable element, RRM domain"/>
    <property type="match status" value="1"/>
</dbReference>
<dbReference type="AlphaFoldDB" id="A0AA88XPN1"/>
<sequence>MSTPSLKRKQSDSITPPQDQRSIRRRFRSASMSDLPKSCDTNAVATEVDHQPNDPDSNISNIDTGSDLLSVSNVSELITNTLSHDQFVSSLVSKLVPILTPVLSNALSPMLSAAVNAAVESATKPLEEKIRDQGAQIDAYEQRIGYLMSENEKMFNRIAQLEEDTEELEQYGRRNSLRFHNVELPPDSDSTDAAVISICSEKLDVSISDDDIFRSHPVGKPNRHGRRQIICRFRNWKVKNAIYSAKKKLKGDQSRIFVTEDLTHYRQRIVSDLVLKKRSGRIHSFWTNDGRIFVKLAERGRKHLVRSNEDLEDLIDRPSIDDDAAYED</sequence>
<dbReference type="PANTHER" id="PTHR11505">
    <property type="entry name" value="L1 TRANSPOSABLE ELEMENT-RELATED"/>
    <property type="match status" value="1"/>
</dbReference>
<keyword evidence="3" id="KW-1185">Reference proteome</keyword>
<evidence type="ECO:0000256" key="1">
    <source>
        <dbReference type="SAM" id="MobiDB-lite"/>
    </source>
</evidence>
<gene>
    <name evidence="2" type="ORF">FSP39_003332</name>
</gene>